<reference evidence="7 8" key="1">
    <citation type="submission" date="2019-03" db="EMBL/GenBank/DDBJ databases">
        <title>Genomic Encyclopedia of Type Strains, Phase III (KMG-III): the genomes of soil and plant-associated and newly described type strains.</title>
        <authorList>
            <person name="Whitman W."/>
        </authorList>
    </citation>
    <scope>NUCLEOTIDE SEQUENCE [LARGE SCALE GENOMIC DNA]</scope>
    <source>
        <strain evidence="7 8">VKM Ac-2527</strain>
    </source>
</reference>
<keyword evidence="4 5" id="KW-0472">Membrane</keyword>
<keyword evidence="2 5" id="KW-0812">Transmembrane</keyword>
<sequence>MTNTVVHGLPRWSLAVPPLALVVLVLSWGRDLGAVLLILVCAGLGAAVIAAVHHAEVVAHRVGEPFGTLILALAVTVIEVALIVTLMASGGDKAASLARDPCSPR</sequence>
<evidence type="ECO:0000313" key="7">
    <source>
        <dbReference type="EMBL" id="TDO54703.1"/>
    </source>
</evidence>
<evidence type="ECO:0000256" key="4">
    <source>
        <dbReference type="ARBA" id="ARBA00023136"/>
    </source>
</evidence>
<dbReference type="GO" id="GO:0015385">
    <property type="term" value="F:sodium:proton antiporter activity"/>
    <property type="evidence" value="ECO:0007669"/>
    <property type="project" value="TreeGrafter"/>
</dbReference>
<dbReference type="PANTHER" id="PTHR37958:SF1">
    <property type="entry name" value="SODIUM-POTASSIUM_PROTON ANTIPORTER CHAA"/>
    <property type="match status" value="1"/>
</dbReference>
<evidence type="ECO:0000256" key="3">
    <source>
        <dbReference type="ARBA" id="ARBA00022989"/>
    </source>
</evidence>
<dbReference type="RefSeq" id="WP_238165303.1">
    <property type="nucleotide sequence ID" value="NZ_SNWQ01000001.1"/>
</dbReference>
<dbReference type="InterPro" id="IPR004837">
    <property type="entry name" value="NaCa_Exmemb"/>
</dbReference>
<keyword evidence="3 5" id="KW-1133">Transmembrane helix</keyword>
<name>A0A4R6KSA8_9ACTN</name>
<evidence type="ECO:0000256" key="1">
    <source>
        <dbReference type="ARBA" id="ARBA00004141"/>
    </source>
</evidence>
<organism evidence="7 8">
    <name type="scientific">Kribbella caucasensis</name>
    <dbReference type="NCBI Taxonomy" id="2512215"/>
    <lineage>
        <taxon>Bacteria</taxon>
        <taxon>Bacillati</taxon>
        <taxon>Actinomycetota</taxon>
        <taxon>Actinomycetes</taxon>
        <taxon>Propionibacteriales</taxon>
        <taxon>Kribbellaceae</taxon>
        <taxon>Kribbella</taxon>
    </lineage>
</organism>
<dbReference type="Proteomes" id="UP000295388">
    <property type="component" value="Unassembled WGS sequence"/>
</dbReference>
<evidence type="ECO:0000313" key="8">
    <source>
        <dbReference type="Proteomes" id="UP000295388"/>
    </source>
</evidence>
<comment type="caution">
    <text evidence="7">The sequence shown here is derived from an EMBL/GenBank/DDBJ whole genome shotgun (WGS) entry which is preliminary data.</text>
</comment>
<keyword evidence="8" id="KW-1185">Reference proteome</keyword>
<dbReference type="GO" id="GO:0005886">
    <property type="term" value="C:plasma membrane"/>
    <property type="evidence" value="ECO:0007669"/>
    <property type="project" value="TreeGrafter"/>
</dbReference>
<gene>
    <name evidence="7" type="ORF">EV643_101493</name>
</gene>
<dbReference type="EMBL" id="SNWQ01000001">
    <property type="protein sequence ID" value="TDO54703.1"/>
    <property type="molecule type" value="Genomic_DNA"/>
</dbReference>
<dbReference type="PANTHER" id="PTHR37958">
    <property type="entry name" value="SODIUM-POTASSIUM/PROTON ANTIPORTER CHAA"/>
    <property type="match status" value="1"/>
</dbReference>
<feature type="domain" description="Sodium/calcium exchanger membrane region" evidence="6">
    <location>
        <begin position="34"/>
        <end position="99"/>
    </location>
</feature>
<evidence type="ECO:0000256" key="2">
    <source>
        <dbReference type="ARBA" id="ARBA00022692"/>
    </source>
</evidence>
<feature type="transmembrane region" description="Helical" evidence="5">
    <location>
        <begin position="12"/>
        <end position="28"/>
    </location>
</feature>
<dbReference type="GO" id="GO:0015386">
    <property type="term" value="F:potassium:proton antiporter activity"/>
    <property type="evidence" value="ECO:0007669"/>
    <property type="project" value="TreeGrafter"/>
</dbReference>
<protein>
    <submittedName>
        <fullName evidence="7">Sodium/calcium exchanger protein</fullName>
    </submittedName>
</protein>
<dbReference type="AlphaFoldDB" id="A0A4R6KSA8"/>
<evidence type="ECO:0000259" key="6">
    <source>
        <dbReference type="Pfam" id="PF01699"/>
    </source>
</evidence>
<feature type="transmembrane region" description="Helical" evidence="5">
    <location>
        <begin position="66"/>
        <end position="89"/>
    </location>
</feature>
<proteinExistence type="predicted"/>
<accession>A0A4R6KSA8</accession>
<dbReference type="InterPro" id="IPR052946">
    <property type="entry name" value="Alkaline_pH_Ca-Antiporter"/>
</dbReference>
<evidence type="ECO:0000256" key="5">
    <source>
        <dbReference type="SAM" id="Phobius"/>
    </source>
</evidence>
<feature type="transmembrane region" description="Helical" evidence="5">
    <location>
        <begin position="35"/>
        <end position="54"/>
    </location>
</feature>
<comment type="subcellular location">
    <subcellularLocation>
        <location evidence="1">Membrane</location>
        <topology evidence="1">Multi-pass membrane protein</topology>
    </subcellularLocation>
</comment>
<dbReference type="Pfam" id="PF01699">
    <property type="entry name" value="Na_Ca_ex"/>
    <property type="match status" value="1"/>
</dbReference>